<dbReference type="PANTHER" id="PTHR43035:SF1">
    <property type="entry name" value="FATTY ACID REPRESSION MUTANT PROTEIN 2-RELATED"/>
    <property type="match status" value="1"/>
</dbReference>
<feature type="domain" description="Nitroreductase" evidence="4">
    <location>
        <begin position="7"/>
        <end position="176"/>
    </location>
</feature>
<dbReference type="GO" id="GO:0016491">
    <property type="term" value="F:oxidoreductase activity"/>
    <property type="evidence" value="ECO:0007669"/>
    <property type="project" value="UniProtKB-KW"/>
</dbReference>
<dbReference type="Proteomes" id="UP000593735">
    <property type="component" value="Chromosome"/>
</dbReference>
<keyword evidence="3" id="KW-0560">Oxidoreductase</keyword>
<dbReference type="CDD" id="cd02140">
    <property type="entry name" value="Frm2-like"/>
    <property type="match status" value="1"/>
</dbReference>
<proteinExistence type="predicted"/>
<name>A0A7S7RU63_9ACTN</name>
<dbReference type="Gene3D" id="3.40.109.10">
    <property type="entry name" value="NADH Oxidase"/>
    <property type="match status" value="1"/>
</dbReference>
<organism evidence="5 6">
    <name type="scientific">Thermophilibacter immobilis</name>
    <dbReference type="NCBI Taxonomy" id="2779519"/>
    <lineage>
        <taxon>Bacteria</taxon>
        <taxon>Bacillati</taxon>
        <taxon>Actinomycetota</taxon>
        <taxon>Coriobacteriia</taxon>
        <taxon>Coriobacteriales</taxon>
        <taxon>Atopobiaceae</taxon>
        <taxon>Thermophilibacter</taxon>
    </lineage>
</organism>
<evidence type="ECO:0000256" key="1">
    <source>
        <dbReference type="ARBA" id="ARBA00004496"/>
    </source>
</evidence>
<keyword evidence="6" id="KW-1185">Reference proteome</keyword>
<reference evidence="5 6" key="1">
    <citation type="submission" date="2020-10" db="EMBL/GenBank/DDBJ databases">
        <title>Olsenella immobilis sp.nov., isolated from the mud in a fermentation cellar used for the production of Chinese strong-flavoured liquor.</title>
        <authorList>
            <person name="Lu L."/>
        </authorList>
    </citation>
    <scope>NUCLEOTIDE SEQUENCE [LARGE SCALE GENOMIC DNA]</scope>
    <source>
        <strain evidence="5 6">LZLJ-2</strain>
    </source>
</reference>
<dbReference type="EMBL" id="CP063767">
    <property type="protein sequence ID" value="QOY60901.1"/>
    <property type="molecule type" value="Genomic_DNA"/>
</dbReference>
<dbReference type="FunFam" id="3.40.109.10:FF:000001">
    <property type="entry name" value="Nitroreductase family"/>
    <property type="match status" value="1"/>
</dbReference>
<dbReference type="PANTHER" id="PTHR43035">
    <property type="entry name" value="FATTY ACID REPRESSION MUTANT PROTEIN 2-RELATED"/>
    <property type="match status" value="1"/>
</dbReference>
<sequence>MTYQDTINKRRSIYALNDQLPISEDETVEVIEDAIVASPSAFNIQSAHAIILLGAQHKALWDDIVTSTLKAIVPAEAFAPTAQKIAGFSAAAGTVLYFEDDAAIASLKEQFPSYASHFDDWSAHGQGIAQVNVWNELAEKGIGANLQHYNPIIDDAVKARWDVPESYRLVAQLVFGGIAAPADEQQRQPADKRVRVVR</sequence>
<evidence type="ECO:0000256" key="3">
    <source>
        <dbReference type="ARBA" id="ARBA00023002"/>
    </source>
</evidence>
<dbReference type="InterPro" id="IPR029479">
    <property type="entry name" value="Nitroreductase"/>
</dbReference>
<protein>
    <submittedName>
        <fullName evidence="5">Nitroreductase family protein</fullName>
    </submittedName>
</protein>
<dbReference type="InterPro" id="IPR033877">
    <property type="entry name" value="Frm2/Hbn1"/>
</dbReference>
<evidence type="ECO:0000259" key="4">
    <source>
        <dbReference type="Pfam" id="PF00881"/>
    </source>
</evidence>
<dbReference type="SUPFAM" id="SSF55469">
    <property type="entry name" value="FMN-dependent nitroreductase-like"/>
    <property type="match status" value="1"/>
</dbReference>
<comment type="subcellular location">
    <subcellularLocation>
        <location evidence="1">Cytoplasm</location>
    </subcellularLocation>
</comment>
<keyword evidence="2" id="KW-0963">Cytoplasm</keyword>
<evidence type="ECO:0000256" key="2">
    <source>
        <dbReference type="ARBA" id="ARBA00022490"/>
    </source>
</evidence>
<dbReference type="InterPro" id="IPR000415">
    <property type="entry name" value="Nitroreductase-like"/>
</dbReference>
<accession>A0A7S7RU63</accession>
<evidence type="ECO:0000313" key="6">
    <source>
        <dbReference type="Proteomes" id="UP000593735"/>
    </source>
</evidence>
<evidence type="ECO:0000313" key="5">
    <source>
        <dbReference type="EMBL" id="QOY60901.1"/>
    </source>
</evidence>
<dbReference type="Pfam" id="PF00881">
    <property type="entry name" value="Nitroreductase"/>
    <property type="match status" value="1"/>
</dbReference>
<gene>
    <name evidence="5" type="ORF">INP52_01415</name>
</gene>
<dbReference type="AlphaFoldDB" id="A0A7S7RU63"/>
<dbReference type="RefSeq" id="WP_194371746.1">
    <property type="nucleotide sequence ID" value="NZ_CP063767.1"/>
</dbReference>
<dbReference type="GO" id="GO:0034599">
    <property type="term" value="P:cellular response to oxidative stress"/>
    <property type="evidence" value="ECO:0007669"/>
    <property type="project" value="InterPro"/>
</dbReference>
<dbReference type="KEGG" id="tio:INP52_01415"/>
<dbReference type="GO" id="GO:0005737">
    <property type="term" value="C:cytoplasm"/>
    <property type="evidence" value="ECO:0007669"/>
    <property type="project" value="UniProtKB-SubCell"/>
</dbReference>